<feature type="compositionally biased region" description="Basic and acidic residues" evidence="1">
    <location>
        <begin position="107"/>
        <end position="116"/>
    </location>
</feature>
<feature type="region of interest" description="Disordered" evidence="1">
    <location>
        <begin position="1"/>
        <end position="188"/>
    </location>
</feature>
<evidence type="ECO:0000256" key="1">
    <source>
        <dbReference type="SAM" id="MobiDB-lite"/>
    </source>
</evidence>
<evidence type="ECO:0000313" key="3">
    <source>
        <dbReference type="Proteomes" id="UP000269721"/>
    </source>
</evidence>
<proteinExistence type="predicted"/>
<dbReference type="AlphaFoldDB" id="A0A4P9WJM8"/>
<keyword evidence="3" id="KW-1185">Reference proteome</keyword>
<organism evidence="2 3">
    <name type="scientific">Blyttiomyces helicus</name>
    <dbReference type="NCBI Taxonomy" id="388810"/>
    <lineage>
        <taxon>Eukaryota</taxon>
        <taxon>Fungi</taxon>
        <taxon>Fungi incertae sedis</taxon>
        <taxon>Chytridiomycota</taxon>
        <taxon>Chytridiomycota incertae sedis</taxon>
        <taxon>Chytridiomycetes</taxon>
        <taxon>Chytridiomycetes incertae sedis</taxon>
        <taxon>Blyttiomyces</taxon>
    </lineage>
</organism>
<name>A0A4P9WJM8_9FUNG</name>
<sequence length="188" mass="20371">MKRPPSTPPRGCPSREPRSRTPAQNRGGVTVAQLQREDRAADGARNPSGETQRSDLQGAGRKGFNSTAGARMSNRNRNVAKPRMPQNARIGCIPHAAFRRPFSPSPKIEEAPERRGGSARSEPPVVARDLSGHQNTNDRRSSGGTAGRRQGSRAKASPNYCSRQPIRSSRADIRGEISDSTQQPASRL</sequence>
<evidence type="ECO:0000313" key="2">
    <source>
        <dbReference type="EMBL" id="RKO92582.1"/>
    </source>
</evidence>
<reference evidence="3" key="1">
    <citation type="journal article" date="2018" name="Nat. Microbiol.">
        <title>Leveraging single-cell genomics to expand the fungal tree of life.</title>
        <authorList>
            <person name="Ahrendt S.R."/>
            <person name="Quandt C.A."/>
            <person name="Ciobanu D."/>
            <person name="Clum A."/>
            <person name="Salamov A."/>
            <person name="Andreopoulos B."/>
            <person name="Cheng J.F."/>
            <person name="Woyke T."/>
            <person name="Pelin A."/>
            <person name="Henrissat B."/>
            <person name="Reynolds N.K."/>
            <person name="Benny G.L."/>
            <person name="Smith M.E."/>
            <person name="James T.Y."/>
            <person name="Grigoriev I.V."/>
        </authorList>
    </citation>
    <scope>NUCLEOTIDE SEQUENCE [LARGE SCALE GENOMIC DNA]</scope>
</reference>
<gene>
    <name evidence="2" type="ORF">BDK51DRAFT_42325</name>
</gene>
<feature type="compositionally biased region" description="Polar residues" evidence="1">
    <location>
        <begin position="178"/>
        <end position="188"/>
    </location>
</feature>
<dbReference type="Proteomes" id="UP000269721">
    <property type="component" value="Unassembled WGS sequence"/>
</dbReference>
<feature type="compositionally biased region" description="Pro residues" evidence="1">
    <location>
        <begin position="1"/>
        <end position="11"/>
    </location>
</feature>
<feature type="compositionally biased region" description="Polar residues" evidence="1">
    <location>
        <begin position="64"/>
        <end position="77"/>
    </location>
</feature>
<accession>A0A4P9WJM8</accession>
<dbReference type="EMBL" id="KZ994577">
    <property type="protein sequence ID" value="RKO92582.1"/>
    <property type="molecule type" value="Genomic_DNA"/>
</dbReference>
<protein>
    <submittedName>
        <fullName evidence="2">Uncharacterized protein</fullName>
    </submittedName>
</protein>